<proteinExistence type="inferred from homology"/>
<dbReference type="PANTHER" id="PTHR34218">
    <property type="entry name" value="PEPTIDASE S45 PENICILLIN AMIDASE"/>
    <property type="match status" value="1"/>
</dbReference>
<dbReference type="OrthoDB" id="9759796at2"/>
<evidence type="ECO:0000256" key="4">
    <source>
        <dbReference type="ARBA" id="ARBA00023145"/>
    </source>
</evidence>
<keyword evidence="8" id="KW-1185">Reference proteome</keyword>
<feature type="binding site" evidence="6">
    <location>
        <position position="348"/>
    </location>
    <ligand>
        <name>Ca(2+)</name>
        <dbReference type="ChEBI" id="CHEBI:29108"/>
    </ligand>
</feature>
<comment type="similarity">
    <text evidence="1">Belongs to the peptidase S45 family.</text>
</comment>
<dbReference type="InterPro" id="IPR043147">
    <property type="entry name" value="Penicillin_amidase_A-knob"/>
</dbReference>
<dbReference type="Gene3D" id="1.10.1400.10">
    <property type="match status" value="1"/>
</dbReference>
<dbReference type="PANTHER" id="PTHR34218:SF3">
    <property type="entry name" value="ACYL-HOMOSERINE LACTONE ACYLASE PVDQ"/>
    <property type="match status" value="1"/>
</dbReference>
<dbReference type="RefSeq" id="WP_114067744.1">
    <property type="nucleotide sequence ID" value="NZ_CP030850.1"/>
</dbReference>
<dbReference type="KEGG" id="run:DR864_15005"/>
<accession>A0A344TJZ2</accession>
<dbReference type="InterPro" id="IPR002692">
    <property type="entry name" value="S45"/>
</dbReference>
<evidence type="ECO:0000313" key="7">
    <source>
        <dbReference type="EMBL" id="AXE18963.1"/>
    </source>
</evidence>
<dbReference type="GO" id="GO:0016811">
    <property type="term" value="F:hydrolase activity, acting on carbon-nitrogen (but not peptide) bonds, in linear amides"/>
    <property type="evidence" value="ECO:0007669"/>
    <property type="project" value="InterPro"/>
</dbReference>
<evidence type="ECO:0000256" key="5">
    <source>
        <dbReference type="PIRSR" id="PIRSR001227-1"/>
    </source>
</evidence>
<feature type="binding site" evidence="6">
    <location>
        <position position="351"/>
    </location>
    <ligand>
        <name>Ca(2+)</name>
        <dbReference type="ChEBI" id="CHEBI:29108"/>
    </ligand>
</feature>
<dbReference type="Proteomes" id="UP000251993">
    <property type="component" value="Chromosome"/>
</dbReference>
<name>A0A344TJZ2_9BACT</name>
<dbReference type="InterPro" id="IPR014395">
    <property type="entry name" value="Pen/GL7ACA/AHL_acylase"/>
</dbReference>
<dbReference type="GO" id="GO:0017000">
    <property type="term" value="P:antibiotic biosynthetic process"/>
    <property type="evidence" value="ECO:0007669"/>
    <property type="project" value="InterPro"/>
</dbReference>
<dbReference type="InterPro" id="IPR043146">
    <property type="entry name" value="Penicillin_amidase_N_B-knob"/>
</dbReference>
<evidence type="ECO:0000313" key="8">
    <source>
        <dbReference type="Proteomes" id="UP000251993"/>
    </source>
</evidence>
<evidence type="ECO:0000256" key="2">
    <source>
        <dbReference type="ARBA" id="ARBA00022729"/>
    </source>
</evidence>
<dbReference type="Gene3D" id="1.10.439.10">
    <property type="entry name" value="Penicillin Amidohydrolase, domain 1"/>
    <property type="match status" value="1"/>
</dbReference>
<evidence type="ECO:0000256" key="1">
    <source>
        <dbReference type="ARBA" id="ARBA00006586"/>
    </source>
</evidence>
<keyword evidence="3" id="KW-0378">Hydrolase</keyword>
<dbReference type="PIRSF" id="PIRSF001227">
    <property type="entry name" value="Pen_acylase"/>
    <property type="match status" value="1"/>
</dbReference>
<dbReference type="GO" id="GO:0046872">
    <property type="term" value="F:metal ion binding"/>
    <property type="evidence" value="ECO:0007669"/>
    <property type="project" value="UniProtKB-KW"/>
</dbReference>
<keyword evidence="4" id="KW-0865">Zymogen</keyword>
<dbReference type="CDD" id="cd03747">
    <property type="entry name" value="Ntn_PGA_like"/>
    <property type="match status" value="1"/>
</dbReference>
<dbReference type="Gene3D" id="3.60.20.10">
    <property type="entry name" value="Glutamine Phosphoribosylpyrophosphate, subunit 1, domain 1"/>
    <property type="match status" value="1"/>
</dbReference>
<dbReference type="SUPFAM" id="SSF56235">
    <property type="entry name" value="N-terminal nucleophile aminohydrolases (Ntn hydrolases)"/>
    <property type="match status" value="1"/>
</dbReference>
<keyword evidence="6" id="KW-0106">Calcium</keyword>
<dbReference type="AlphaFoldDB" id="A0A344TJZ2"/>
<protein>
    <submittedName>
        <fullName evidence="7">Penicillin acylase family protein</fullName>
    </submittedName>
</protein>
<comment type="cofactor">
    <cofactor evidence="6">
        <name>Ca(2+)</name>
        <dbReference type="ChEBI" id="CHEBI:29108"/>
    </cofactor>
    <text evidence="6">Binds 1 Ca(2+) ion per dimer.</text>
</comment>
<dbReference type="Gene3D" id="2.30.120.10">
    <property type="match status" value="1"/>
</dbReference>
<reference evidence="7 8" key="1">
    <citation type="submission" date="2018-07" db="EMBL/GenBank/DDBJ databases">
        <title>Genome sequencing of Runella.</title>
        <authorList>
            <person name="Baek M.-G."/>
            <person name="Yi H."/>
        </authorList>
    </citation>
    <scope>NUCLEOTIDE SEQUENCE [LARGE SCALE GENOMIC DNA]</scope>
    <source>
        <strain evidence="7 8">HYN0085</strain>
    </source>
</reference>
<feature type="active site" description="Nucleophile" evidence="5">
    <location>
        <position position="276"/>
    </location>
</feature>
<organism evidence="7 8">
    <name type="scientific">Runella rosea</name>
    <dbReference type="NCBI Taxonomy" id="2259595"/>
    <lineage>
        <taxon>Bacteria</taxon>
        <taxon>Pseudomonadati</taxon>
        <taxon>Bacteroidota</taxon>
        <taxon>Cytophagia</taxon>
        <taxon>Cytophagales</taxon>
        <taxon>Spirosomataceae</taxon>
        <taxon>Runella</taxon>
    </lineage>
</organism>
<dbReference type="InterPro" id="IPR023343">
    <property type="entry name" value="Penicillin_amidase_dom1"/>
</dbReference>
<evidence type="ECO:0000256" key="6">
    <source>
        <dbReference type="PIRSR" id="PIRSR001227-2"/>
    </source>
</evidence>
<sequence length="816" mass="91822">MKYIRALLSLLVAGGLTYLLNQPLGPAPALGPFFSPFTGFWQNDEAPQKASSSELKLQGLKGEVIVKYDDNGVPHIFAENDADLFFAQGYIIARDRLWQMDFYTRVTSGRLSEVMGPLALDFDRYNRRLQLPEGAAKLAEAFMKDPDSKLVAESYSAGINAYIEQVEYKDLAIEFKILGYRPEAWSPLKTALVEMLMRKDMNARSDDYRMSNTLAVHGEEVVKDLFPDYPIEESPIIPKGTKWTFTPVAVPKVPEMLKASVAARLDIESENPGIGSNNWAVHGSRTSTGLPLLSNDPHLGLSLPSIWYQMQLVSPTVNVYGVCVPGWPGIGIGFNKDIAWGMTNVGSDVFDFYQIKFKDKTQKEYQHDGQWRPVTMKINEFRVKGEAKTVLDTVRYTHHGPVLYSDGQTPFMGDLPVGHALTWIGPVAVGNSLKALYMINRAKNYDDYRAIMPYLASPAFNVVFASNQNDVAITSAGQLPLKWKEQGKFVLDGANPAHDWRDWIPVEQNPYVKNPARGYVSSANQFPADPSYPYYLGWKFAPGERGIRINERLEKMTQATIDSLRLLQNDNFNVEARRVLPDLLKILEKDSSSKVNPAYQILANWNLRNDPEELGPTIFERWVKELRLAIWDDDFPSTDKKAPMMLPTRDRTWALLQKQPDSKWFDDKRTPKKTETAADIVRSTFAAAIDSLIDKHGRINDESWAWGKAKSTDIKHLVPLFKSFSRMDVINGGGANIVNATTEGGHGPSWRMVVQLDKTWPKAFGLYPGGQSGNPGSRLYDNMIDRWAKGELNELVFLKSKEENHPKIISTLKLGK</sequence>
<dbReference type="EMBL" id="CP030850">
    <property type="protein sequence ID" value="AXE18963.1"/>
    <property type="molecule type" value="Genomic_DNA"/>
</dbReference>
<keyword evidence="6" id="KW-0479">Metal-binding</keyword>
<gene>
    <name evidence="7" type="ORF">DR864_15005</name>
</gene>
<evidence type="ECO:0000256" key="3">
    <source>
        <dbReference type="ARBA" id="ARBA00022801"/>
    </source>
</evidence>
<keyword evidence="2" id="KW-0732">Signal</keyword>
<dbReference type="InterPro" id="IPR029055">
    <property type="entry name" value="Ntn_hydrolases_N"/>
</dbReference>
<dbReference type="Pfam" id="PF01804">
    <property type="entry name" value="Penicil_amidase"/>
    <property type="match status" value="1"/>
</dbReference>